<dbReference type="InterPro" id="IPR016166">
    <property type="entry name" value="FAD-bd_PCMH"/>
</dbReference>
<accession>A0A931D6A6</accession>
<dbReference type="InterPro" id="IPR016171">
    <property type="entry name" value="Vanillyl_alc_oxidase_C-sub2"/>
</dbReference>
<dbReference type="RefSeq" id="WP_196836434.1">
    <property type="nucleotide sequence ID" value="NZ_JADOTZ010000001.1"/>
</dbReference>
<dbReference type="InterPro" id="IPR016169">
    <property type="entry name" value="FAD-bd_PCMH_sub2"/>
</dbReference>
<protein>
    <submittedName>
        <fullName evidence="3">Xylitol oxidase</fullName>
        <ecNumber evidence="3">1.1.3.41</ecNumber>
    </submittedName>
</protein>
<evidence type="ECO:0000259" key="2">
    <source>
        <dbReference type="PROSITE" id="PS51387"/>
    </source>
</evidence>
<evidence type="ECO:0000256" key="1">
    <source>
        <dbReference type="ARBA" id="ARBA00023002"/>
    </source>
</evidence>
<comment type="caution">
    <text evidence="3">The sequence shown here is derived from an EMBL/GenBank/DDBJ whole genome shotgun (WGS) entry which is preliminary data.</text>
</comment>
<dbReference type="Proteomes" id="UP000625033">
    <property type="component" value="Unassembled WGS sequence"/>
</dbReference>
<name>A0A931D6A6_9MICC</name>
<dbReference type="EC" id="1.1.3.41" evidence="3"/>
<keyword evidence="4" id="KW-1185">Reference proteome</keyword>
<keyword evidence="1 3" id="KW-0560">Oxidoreductase</keyword>
<gene>
    <name evidence="3" type="ORF">IW252_001996</name>
</gene>
<dbReference type="InterPro" id="IPR007173">
    <property type="entry name" value="ALO_C"/>
</dbReference>
<dbReference type="EMBL" id="JADOTZ010000001">
    <property type="protein sequence ID" value="MBG6085229.1"/>
    <property type="molecule type" value="Genomic_DNA"/>
</dbReference>
<dbReference type="GO" id="GO:0003885">
    <property type="term" value="F:D-arabinono-1,4-lactone oxidase activity"/>
    <property type="evidence" value="ECO:0007669"/>
    <property type="project" value="InterPro"/>
</dbReference>
<dbReference type="Gene3D" id="3.30.43.10">
    <property type="entry name" value="Uridine Diphospho-n-acetylenolpyruvylglucosamine Reductase, domain 2"/>
    <property type="match status" value="1"/>
</dbReference>
<dbReference type="SUPFAM" id="SSF56176">
    <property type="entry name" value="FAD-binding/transporter-associated domain-like"/>
    <property type="match status" value="1"/>
</dbReference>
<dbReference type="Pfam" id="PF01565">
    <property type="entry name" value="FAD_binding_4"/>
    <property type="match status" value="1"/>
</dbReference>
<dbReference type="Pfam" id="PF04030">
    <property type="entry name" value="ALO"/>
    <property type="match status" value="1"/>
</dbReference>
<dbReference type="PIRSF" id="PIRSF000136">
    <property type="entry name" value="LGO_GLO"/>
    <property type="match status" value="1"/>
</dbReference>
<evidence type="ECO:0000313" key="4">
    <source>
        <dbReference type="Proteomes" id="UP000625033"/>
    </source>
</evidence>
<sequence length="417" mass="44694">MSSKTNWAGNLTYAARRIVRPESRAELAEILSGDEPLRVVGSRHSFNTISDTPGTLIATDGLPAEIEVDAAAGVVRVGGGVRYGDLARELVAQGYALPNLASLPHISVAGAIATGTHGSGDRLGALTTSVRALTILTPTGQERHFARDDPDFGGAVVHLGALGVVVQVELEIEPAYDVVQCVYDGLDLQVVADRLDEITASATSVSIFSDWGSGRAGQIWTKHRADAGESPAGELLPRLGAVLADGPRHPVPGGDARASTEQGGIAGSWADRLPHFRLEFTPSNGAELQSEYFVDRSDAPAAIAALRSLGEQIAPLLQISEIRTVRGDDLWLSPAVGRDTVAFHFTWVPDQPAVEALLRQMEAVLPASTRPHWGKLWQYEPARVTELFERWDDFAALRAECDPERKLVNDFLARLGL</sequence>
<dbReference type="PROSITE" id="PS51387">
    <property type="entry name" value="FAD_PCMH"/>
    <property type="match status" value="1"/>
</dbReference>
<dbReference type="PANTHER" id="PTHR43762:SF1">
    <property type="entry name" value="D-ARABINONO-1,4-LACTONE OXIDASE"/>
    <property type="match status" value="1"/>
</dbReference>
<dbReference type="InterPro" id="IPR036318">
    <property type="entry name" value="FAD-bd_PCMH-like_sf"/>
</dbReference>
<feature type="domain" description="FAD-binding PCMH-type" evidence="2">
    <location>
        <begin position="11"/>
        <end position="175"/>
    </location>
</feature>
<organism evidence="3 4">
    <name type="scientific">Zhihengliuella flava</name>
    <dbReference type="NCBI Taxonomy" id="1285193"/>
    <lineage>
        <taxon>Bacteria</taxon>
        <taxon>Bacillati</taxon>
        <taxon>Actinomycetota</taxon>
        <taxon>Actinomycetes</taxon>
        <taxon>Micrococcales</taxon>
        <taxon>Micrococcaceae</taxon>
        <taxon>Zhihengliuella</taxon>
    </lineage>
</organism>
<dbReference type="PANTHER" id="PTHR43762">
    <property type="entry name" value="L-GULONOLACTONE OXIDASE"/>
    <property type="match status" value="1"/>
</dbReference>
<dbReference type="GO" id="GO:0016020">
    <property type="term" value="C:membrane"/>
    <property type="evidence" value="ECO:0007669"/>
    <property type="project" value="InterPro"/>
</dbReference>
<dbReference type="InterPro" id="IPR006094">
    <property type="entry name" value="Oxid_FAD_bind_N"/>
</dbReference>
<dbReference type="GO" id="GO:0050582">
    <property type="term" value="F:xylitol oxidase activity"/>
    <property type="evidence" value="ECO:0007669"/>
    <property type="project" value="UniProtKB-EC"/>
</dbReference>
<dbReference type="Gene3D" id="3.30.465.10">
    <property type="match status" value="1"/>
</dbReference>
<dbReference type="Gene3D" id="3.30.70.2520">
    <property type="match status" value="1"/>
</dbReference>
<evidence type="ECO:0000313" key="3">
    <source>
        <dbReference type="EMBL" id="MBG6085229.1"/>
    </source>
</evidence>
<dbReference type="Gene3D" id="3.30.70.2530">
    <property type="match status" value="1"/>
</dbReference>
<dbReference type="GO" id="GO:0080049">
    <property type="term" value="F:L-gulono-1,4-lactone dehydrogenase activity"/>
    <property type="evidence" value="ECO:0007669"/>
    <property type="project" value="TreeGrafter"/>
</dbReference>
<proteinExistence type="predicted"/>
<dbReference type="AlphaFoldDB" id="A0A931D6A6"/>
<dbReference type="GO" id="GO:0071949">
    <property type="term" value="F:FAD binding"/>
    <property type="evidence" value="ECO:0007669"/>
    <property type="project" value="InterPro"/>
</dbReference>
<reference evidence="3" key="1">
    <citation type="submission" date="2020-11" db="EMBL/GenBank/DDBJ databases">
        <title>Sequencing the genomes of 1000 actinobacteria strains.</title>
        <authorList>
            <person name="Klenk H.-P."/>
        </authorList>
    </citation>
    <scope>NUCLEOTIDE SEQUENCE</scope>
    <source>
        <strain evidence="3">DSM 26152</strain>
    </source>
</reference>
<dbReference type="InterPro" id="IPR010031">
    <property type="entry name" value="FAD_lactone_oxidase-like"/>
</dbReference>
<dbReference type="Gene3D" id="1.10.45.10">
    <property type="entry name" value="Vanillyl-alcohol Oxidase, Chain A, domain 4"/>
    <property type="match status" value="1"/>
</dbReference>
<dbReference type="InterPro" id="IPR016167">
    <property type="entry name" value="FAD-bd_PCMH_sub1"/>
</dbReference>